<name>S3CCA0_OPHP1</name>
<gene>
    <name evidence="2" type="ORF">F503_04786</name>
</gene>
<dbReference type="HOGENOM" id="CLU_2250874_0_0_1"/>
<organism evidence="2 3">
    <name type="scientific">Ophiostoma piceae (strain UAMH 11346)</name>
    <name type="common">Sap stain fungus</name>
    <dbReference type="NCBI Taxonomy" id="1262450"/>
    <lineage>
        <taxon>Eukaryota</taxon>
        <taxon>Fungi</taxon>
        <taxon>Dikarya</taxon>
        <taxon>Ascomycota</taxon>
        <taxon>Pezizomycotina</taxon>
        <taxon>Sordariomycetes</taxon>
        <taxon>Sordariomycetidae</taxon>
        <taxon>Ophiostomatales</taxon>
        <taxon>Ophiostomataceae</taxon>
        <taxon>Ophiostoma</taxon>
    </lineage>
</organism>
<feature type="compositionally biased region" description="Basic and acidic residues" evidence="1">
    <location>
        <begin position="14"/>
        <end position="32"/>
    </location>
</feature>
<dbReference type="AlphaFoldDB" id="S3CCA0"/>
<keyword evidence="3" id="KW-1185">Reference proteome</keyword>
<proteinExistence type="predicted"/>
<evidence type="ECO:0000313" key="3">
    <source>
        <dbReference type="Proteomes" id="UP000016923"/>
    </source>
</evidence>
<evidence type="ECO:0000256" key="1">
    <source>
        <dbReference type="SAM" id="MobiDB-lite"/>
    </source>
</evidence>
<dbReference type="Proteomes" id="UP000016923">
    <property type="component" value="Unassembled WGS sequence"/>
</dbReference>
<dbReference type="VEuPathDB" id="FungiDB:F503_04786"/>
<feature type="compositionally biased region" description="Basic residues" evidence="1">
    <location>
        <begin position="1"/>
        <end position="13"/>
    </location>
</feature>
<accession>S3CCA0</accession>
<reference evidence="2 3" key="1">
    <citation type="journal article" date="2013" name="BMC Genomics">
        <title>The genome and transcriptome of the pine saprophyte Ophiostoma piceae, and a comparison with the bark beetle-associated pine pathogen Grosmannia clavigera.</title>
        <authorList>
            <person name="Haridas S."/>
            <person name="Wang Y."/>
            <person name="Lim L."/>
            <person name="Massoumi Alamouti S."/>
            <person name="Jackman S."/>
            <person name="Docking R."/>
            <person name="Robertson G."/>
            <person name="Birol I."/>
            <person name="Bohlmann J."/>
            <person name="Breuil C."/>
        </authorList>
    </citation>
    <scope>NUCLEOTIDE SEQUENCE [LARGE SCALE GENOMIC DNA]</scope>
    <source>
        <strain evidence="2 3">UAMH 11346</strain>
    </source>
</reference>
<sequence>MSRVARHKQTKLSRRFDLARQKDDSEPSLERRGAVARIMEAKEVGEVEEVEEVGSWASRRDQNVRRRETEKGHRSGFCLVCGYGGRGCGGGGTAKRGAPAADNG</sequence>
<protein>
    <submittedName>
        <fullName evidence="2">Uncharacterized protein</fullName>
    </submittedName>
</protein>
<dbReference type="EMBL" id="KE148163">
    <property type="protein sequence ID" value="EPE03938.1"/>
    <property type="molecule type" value="Genomic_DNA"/>
</dbReference>
<feature type="region of interest" description="Disordered" evidence="1">
    <location>
        <begin position="1"/>
        <end position="32"/>
    </location>
</feature>
<evidence type="ECO:0000313" key="2">
    <source>
        <dbReference type="EMBL" id="EPE03938.1"/>
    </source>
</evidence>